<organism evidence="1 2">
    <name type="scientific">Flemingia macrophylla</name>
    <dbReference type="NCBI Taxonomy" id="520843"/>
    <lineage>
        <taxon>Eukaryota</taxon>
        <taxon>Viridiplantae</taxon>
        <taxon>Streptophyta</taxon>
        <taxon>Embryophyta</taxon>
        <taxon>Tracheophyta</taxon>
        <taxon>Spermatophyta</taxon>
        <taxon>Magnoliopsida</taxon>
        <taxon>eudicotyledons</taxon>
        <taxon>Gunneridae</taxon>
        <taxon>Pentapetalae</taxon>
        <taxon>rosids</taxon>
        <taxon>fabids</taxon>
        <taxon>Fabales</taxon>
        <taxon>Fabaceae</taxon>
        <taxon>Papilionoideae</taxon>
        <taxon>50 kb inversion clade</taxon>
        <taxon>NPAAA clade</taxon>
        <taxon>indigoferoid/millettioid clade</taxon>
        <taxon>Phaseoleae</taxon>
        <taxon>Flemingia</taxon>
    </lineage>
</organism>
<name>A0ABD1M6N4_9FABA</name>
<sequence length="49" mass="5878">MLCWHERDRESRIRPCCNYVKEKEVMTWALIVLIDEETIFCSDRCDIGA</sequence>
<evidence type="ECO:0000313" key="2">
    <source>
        <dbReference type="Proteomes" id="UP001603857"/>
    </source>
</evidence>
<dbReference type="AlphaFoldDB" id="A0ABD1M6N4"/>
<proteinExistence type="predicted"/>
<dbReference type="EMBL" id="JBGMDY010000006">
    <property type="protein sequence ID" value="KAL2331411.1"/>
    <property type="molecule type" value="Genomic_DNA"/>
</dbReference>
<dbReference type="Proteomes" id="UP001603857">
    <property type="component" value="Unassembled WGS sequence"/>
</dbReference>
<gene>
    <name evidence="1" type="ORF">Fmac_018992</name>
</gene>
<keyword evidence="2" id="KW-1185">Reference proteome</keyword>
<evidence type="ECO:0000313" key="1">
    <source>
        <dbReference type="EMBL" id="KAL2331411.1"/>
    </source>
</evidence>
<protein>
    <submittedName>
        <fullName evidence="1">Uncharacterized protein</fullName>
    </submittedName>
</protein>
<accession>A0ABD1M6N4</accession>
<comment type="caution">
    <text evidence="1">The sequence shown here is derived from an EMBL/GenBank/DDBJ whole genome shotgun (WGS) entry which is preliminary data.</text>
</comment>
<reference evidence="1 2" key="1">
    <citation type="submission" date="2024-08" db="EMBL/GenBank/DDBJ databases">
        <title>Insights into the chromosomal genome structure of Flemingia macrophylla.</title>
        <authorList>
            <person name="Ding Y."/>
            <person name="Zhao Y."/>
            <person name="Bi W."/>
            <person name="Wu M."/>
            <person name="Zhao G."/>
            <person name="Gong Y."/>
            <person name="Li W."/>
            <person name="Zhang P."/>
        </authorList>
    </citation>
    <scope>NUCLEOTIDE SEQUENCE [LARGE SCALE GENOMIC DNA]</scope>
    <source>
        <strain evidence="1">DYQJB</strain>
        <tissue evidence="1">Leaf</tissue>
    </source>
</reference>